<feature type="domain" description="SCP" evidence="1">
    <location>
        <begin position="51"/>
        <end position="86"/>
    </location>
</feature>
<dbReference type="InterPro" id="IPR035940">
    <property type="entry name" value="CAP_sf"/>
</dbReference>
<dbReference type="PANTHER" id="PTHR10334">
    <property type="entry name" value="CYSTEINE-RICH SECRETORY PROTEIN-RELATED"/>
    <property type="match status" value="1"/>
</dbReference>
<reference evidence="2" key="1">
    <citation type="submission" date="2018-11" db="EMBL/GenBank/DDBJ databases">
        <authorList>
            <consortium name="Pathogen Informatics"/>
        </authorList>
    </citation>
    <scope>NUCLEOTIDE SEQUENCE</scope>
</reference>
<evidence type="ECO:0000313" key="2">
    <source>
        <dbReference type="EMBL" id="VEL34189.1"/>
    </source>
</evidence>
<dbReference type="GO" id="GO:0005576">
    <property type="term" value="C:extracellular region"/>
    <property type="evidence" value="ECO:0007669"/>
    <property type="project" value="InterPro"/>
</dbReference>
<comment type="caution">
    <text evidence="2">The sequence shown here is derived from an EMBL/GenBank/DDBJ whole genome shotgun (WGS) entry which is preliminary data.</text>
</comment>
<evidence type="ECO:0000259" key="1">
    <source>
        <dbReference type="Pfam" id="PF00188"/>
    </source>
</evidence>
<dbReference type="AlphaFoldDB" id="A0A3S5AWV1"/>
<dbReference type="PROSITE" id="PS01009">
    <property type="entry name" value="CRISP_1"/>
    <property type="match status" value="1"/>
</dbReference>
<gene>
    <name evidence="2" type="ORF">PXEA_LOCUS27629</name>
</gene>
<dbReference type="PRINTS" id="PR00837">
    <property type="entry name" value="V5TPXLIKE"/>
</dbReference>
<keyword evidence="3" id="KW-1185">Reference proteome</keyword>
<dbReference type="InterPro" id="IPR014044">
    <property type="entry name" value="CAP_dom"/>
</dbReference>
<evidence type="ECO:0000313" key="3">
    <source>
        <dbReference type="Proteomes" id="UP000784294"/>
    </source>
</evidence>
<protein>
    <recommendedName>
        <fullName evidence="1">SCP domain-containing protein</fullName>
    </recommendedName>
</protein>
<dbReference type="Gene3D" id="3.40.33.10">
    <property type="entry name" value="CAP"/>
    <property type="match status" value="1"/>
</dbReference>
<proteinExistence type="predicted"/>
<accession>A0A3S5AWV1</accession>
<dbReference type="Proteomes" id="UP000784294">
    <property type="component" value="Unassembled WGS sequence"/>
</dbReference>
<dbReference type="SUPFAM" id="SSF55797">
    <property type="entry name" value="PR-1-like"/>
    <property type="match status" value="1"/>
</dbReference>
<dbReference type="InterPro" id="IPR001283">
    <property type="entry name" value="CRISP-related"/>
</dbReference>
<organism evidence="2 3">
    <name type="scientific">Protopolystoma xenopodis</name>
    <dbReference type="NCBI Taxonomy" id="117903"/>
    <lineage>
        <taxon>Eukaryota</taxon>
        <taxon>Metazoa</taxon>
        <taxon>Spiralia</taxon>
        <taxon>Lophotrochozoa</taxon>
        <taxon>Platyhelminthes</taxon>
        <taxon>Monogenea</taxon>
        <taxon>Polyopisthocotylea</taxon>
        <taxon>Polystomatidea</taxon>
        <taxon>Polystomatidae</taxon>
        <taxon>Protopolystoma</taxon>
    </lineage>
</organism>
<sequence>MTTSLVIFHHQAFNTCDTVKGLLQEVVLVHSSLLLTSFPLPLHPTNAHLFSLTSGHFTQVVWESSRELGVGISKEDDLRSAYIVCFYFPPGNIRGEYTKQVPPPRVNNL</sequence>
<name>A0A3S5AWV1_9PLAT</name>
<dbReference type="OrthoDB" id="337038at2759"/>
<dbReference type="InterPro" id="IPR018244">
    <property type="entry name" value="Allrgn_V5/Tpx1_CS"/>
</dbReference>
<dbReference type="EMBL" id="CAAALY010247169">
    <property type="protein sequence ID" value="VEL34189.1"/>
    <property type="molecule type" value="Genomic_DNA"/>
</dbReference>
<dbReference type="Pfam" id="PF00188">
    <property type="entry name" value="CAP"/>
    <property type="match status" value="1"/>
</dbReference>